<protein>
    <submittedName>
        <fullName evidence="1 3">Uncharacterized protein</fullName>
    </submittedName>
</protein>
<dbReference type="EMBL" id="UZAK01032956">
    <property type="protein sequence ID" value="VDP33070.1"/>
    <property type="molecule type" value="Genomic_DNA"/>
</dbReference>
<dbReference type="AlphaFoldDB" id="A0A183K1M4"/>
<reference evidence="3" key="1">
    <citation type="submission" date="2016-06" db="UniProtKB">
        <authorList>
            <consortium name="WormBaseParasite"/>
        </authorList>
    </citation>
    <scope>IDENTIFICATION</scope>
</reference>
<proteinExistence type="predicted"/>
<evidence type="ECO:0000313" key="1">
    <source>
        <dbReference type="EMBL" id="VDP33070.1"/>
    </source>
</evidence>
<dbReference type="WBParaSite" id="SCUD_0000888701-mRNA-1">
    <property type="protein sequence ID" value="SCUD_0000888701-mRNA-1"/>
    <property type="gene ID" value="SCUD_0000888701"/>
</dbReference>
<evidence type="ECO:0000313" key="3">
    <source>
        <dbReference type="WBParaSite" id="SCUD_0000888701-mRNA-1"/>
    </source>
</evidence>
<gene>
    <name evidence="1" type="ORF">SCUD_LOCUS8887</name>
</gene>
<dbReference type="STRING" id="6186.A0A183K1M4"/>
<reference evidence="1 2" key="2">
    <citation type="submission" date="2018-11" db="EMBL/GenBank/DDBJ databases">
        <authorList>
            <consortium name="Pathogen Informatics"/>
        </authorList>
    </citation>
    <scope>NUCLEOTIDE SEQUENCE [LARGE SCALE GENOMIC DNA]</scope>
    <source>
        <strain evidence="1">Dakar</strain>
        <strain evidence="2">Dakar, Senegal</strain>
    </source>
</reference>
<organism evidence="3">
    <name type="scientific">Schistosoma curassoni</name>
    <dbReference type="NCBI Taxonomy" id="6186"/>
    <lineage>
        <taxon>Eukaryota</taxon>
        <taxon>Metazoa</taxon>
        <taxon>Spiralia</taxon>
        <taxon>Lophotrochozoa</taxon>
        <taxon>Platyhelminthes</taxon>
        <taxon>Trematoda</taxon>
        <taxon>Digenea</taxon>
        <taxon>Strigeidida</taxon>
        <taxon>Schistosomatoidea</taxon>
        <taxon>Schistosomatidae</taxon>
        <taxon>Schistosoma</taxon>
    </lineage>
</organism>
<accession>A0A183K1M4</accession>
<name>A0A183K1M4_9TREM</name>
<sequence length="68" mass="7930">MFDNIYSGRRNSLAKADLDAKKKEETEYLRKMKQKEVSNTMKETLGGQIISPKQLINSITEERKRQLV</sequence>
<keyword evidence="2" id="KW-1185">Reference proteome</keyword>
<evidence type="ECO:0000313" key="2">
    <source>
        <dbReference type="Proteomes" id="UP000279833"/>
    </source>
</evidence>
<dbReference type="Proteomes" id="UP000279833">
    <property type="component" value="Unassembled WGS sequence"/>
</dbReference>